<comment type="caution">
    <text evidence="2">The sequence shown here is derived from an EMBL/GenBank/DDBJ whole genome shotgun (WGS) entry which is preliminary data.</text>
</comment>
<dbReference type="HOGENOM" id="CLU_1603678_0_0_1"/>
<keyword evidence="1" id="KW-1133">Transmembrane helix</keyword>
<accession>H0GZT1</accession>
<evidence type="ECO:0000313" key="3">
    <source>
        <dbReference type="Proteomes" id="UP000009009"/>
    </source>
</evidence>
<dbReference type="EMBL" id="AGVY01000341">
    <property type="protein sequence ID" value="EHN00649.1"/>
    <property type="molecule type" value="Genomic_DNA"/>
</dbReference>
<dbReference type="Pfam" id="PF00674">
    <property type="entry name" value="DUP"/>
    <property type="match status" value="1"/>
</dbReference>
<dbReference type="AlphaFoldDB" id="H0GZT1"/>
<sequence>MLCRRRAVSKQLTQFSKEIIANSPGTDVENWKTIAANLNSYMYENKLLKTKYFFYGAWNCQEVFILTILEPFSLKKDDGSKLKTFKDSVPYIEGALEVYFTEVDKQSKLFDTEKAWEPINLDETQLPKESYQSKFTWVLKRFFSHLFLPLTFNVCALSSLHGIPAF</sequence>
<dbReference type="PhylomeDB" id="H0GZT1"/>
<keyword evidence="3" id="KW-1185">Reference proteome</keyword>
<gene>
    <name evidence="2" type="ORF">VIN7_9369</name>
</gene>
<dbReference type="OrthoDB" id="4038835at2759"/>
<evidence type="ECO:0000313" key="2">
    <source>
        <dbReference type="EMBL" id="EHN00649.1"/>
    </source>
</evidence>
<keyword evidence="1" id="KW-0472">Membrane</keyword>
<evidence type="ECO:0000256" key="1">
    <source>
        <dbReference type="SAM" id="Phobius"/>
    </source>
</evidence>
<dbReference type="Proteomes" id="UP000009009">
    <property type="component" value="Unassembled WGS sequence"/>
</dbReference>
<name>H0GZT1_SACCK</name>
<proteinExistence type="predicted"/>
<feature type="transmembrane region" description="Helical" evidence="1">
    <location>
        <begin position="142"/>
        <end position="163"/>
    </location>
</feature>
<keyword evidence="1" id="KW-0812">Transmembrane</keyword>
<reference evidence="2 3" key="1">
    <citation type="journal article" date="2012" name="FEMS Yeast Res.">
        <title>The genome sequence of the wine yeast VIN7 reveals an allotriploid hybrid genome with Saccharomyces cerevisiae and Saccharomyces kudriavzevii origins.</title>
        <authorList>
            <person name="Borneman A.R."/>
            <person name="Desany B.A."/>
            <person name="Riches D."/>
            <person name="Affourtit J.P."/>
            <person name="Forgan A.H."/>
            <person name="Pretorius I.S."/>
            <person name="Egholm M."/>
            <person name="Chambers P.J."/>
        </authorList>
    </citation>
    <scope>NUCLEOTIDE SEQUENCE [LARGE SCALE GENOMIC DNA]</scope>
    <source>
        <strain evidence="2 3">VIN7</strain>
    </source>
</reference>
<protein>
    <submittedName>
        <fullName evidence="2">Cos6p</fullName>
    </submittedName>
</protein>
<organism evidence="2 3">
    <name type="scientific">Saccharomyces cerevisiae x Saccharomyces kudriavzevii (strain VIN7)</name>
    <name type="common">Yeast</name>
    <dbReference type="NCBI Taxonomy" id="1095631"/>
    <lineage>
        <taxon>Eukaryota</taxon>
        <taxon>Fungi</taxon>
        <taxon>Dikarya</taxon>
        <taxon>Ascomycota</taxon>
        <taxon>Saccharomycotina</taxon>
        <taxon>Saccharomycetes</taxon>
        <taxon>Saccharomycetales</taxon>
        <taxon>Saccharomycetaceae</taxon>
        <taxon>Saccharomyces</taxon>
    </lineage>
</organism>
<dbReference type="InterPro" id="IPR001142">
    <property type="entry name" value="DUP/COS"/>
</dbReference>